<dbReference type="AlphaFoldDB" id="A0A820X9T1"/>
<dbReference type="Proteomes" id="UP000663866">
    <property type="component" value="Unassembled WGS sequence"/>
</dbReference>
<proteinExistence type="predicted"/>
<sequence>MLSFEEEICVAVLLDATDLAQNDNVDKAKMELERIVKFVEIFDDVDECVDYVTNTEDHQVLLIINEFDGENIVSVLHEVKQLKEIYVLSLNRSTNLSWIKERNK</sequence>
<evidence type="ECO:0000313" key="2">
    <source>
        <dbReference type="Proteomes" id="UP000663866"/>
    </source>
</evidence>
<organism evidence="1 2">
    <name type="scientific">Rotaria magnacalcarata</name>
    <dbReference type="NCBI Taxonomy" id="392030"/>
    <lineage>
        <taxon>Eukaryota</taxon>
        <taxon>Metazoa</taxon>
        <taxon>Spiralia</taxon>
        <taxon>Gnathifera</taxon>
        <taxon>Rotifera</taxon>
        <taxon>Eurotatoria</taxon>
        <taxon>Bdelloidea</taxon>
        <taxon>Philodinida</taxon>
        <taxon>Philodinidae</taxon>
        <taxon>Rotaria</taxon>
    </lineage>
</organism>
<comment type="caution">
    <text evidence="1">The sequence shown here is derived from an EMBL/GenBank/DDBJ whole genome shotgun (WGS) entry which is preliminary data.</text>
</comment>
<name>A0A820X9T1_9BILA</name>
<gene>
    <name evidence="1" type="ORF">OVN521_LOCUS42218</name>
</gene>
<dbReference type="EMBL" id="CAJOBG010057512">
    <property type="protein sequence ID" value="CAF4528841.1"/>
    <property type="molecule type" value="Genomic_DNA"/>
</dbReference>
<reference evidence="1" key="1">
    <citation type="submission" date="2021-02" db="EMBL/GenBank/DDBJ databases">
        <authorList>
            <person name="Nowell W R."/>
        </authorList>
    </citation>
    <scope>NUCLEOTIDE SEQUENCE</scope>
</reference>
<evidence type="ECO:0000313" key="1">
    <source>
        <dbReference type="EMBL" id="CAF4528841.1"/>
    </source>
</evidence>
<feature type="non-terminal residue" evidence="1">
    <location>
        <position position="104"/>
    </location>
</feature>
<accession>A0A820X9T1</accession>
<keyword evidence="2" id="KW-1185">Reference proteome</keyword>
<protein>
    <submittedName>
        <fullName evidence="1">Uncharacterized protein</fullName>
    </submittedName>
</protein>